<accession>A0A9X2EMQ4</accession>
<dbReference type="InterPro" id="IPR013783">
    <property type="entry name" value="Ig-like_fold"/>
</dbReference>
<dbReference type="Proteomes" id="UP001139028">
    <property type="component" value="Unassembled WGS sequence"/>
</dbReference>
<dbReference type="GO" id="GO:0005975">
    <property type="term" value="P:carbohydrate metabolic process"/>
    <property type="evidence" value="ECO:0007669"/>
    <property type="project" value="InterPro"/>
</dbReference>
<protein>
    <submittedName>
        <fullName evidence="6">Chitinase</fullName>
    </submittedName>
</protein>
<feature type="compositionally biased region" description="Acidic residues" evidence="3">
    <location>
        <begin position="95"/>
        <end position="109"/>
    </location>
</feature>
<dbReference type="GO" id="GO:0006032">
    <property type="term" value="P:chitin catabolic process"/>
    <property type="evidence" value="ECO:0007669"/>
    <property type="project" value="InterPro"/>
</dbReference>
<dbReference type="GO" id="GO:0016998">
    <property type="term" value="P:cell wall macromolecule catabolic process"/>
    <property type="evidence" value="ECO:0007669"/>
    <property type="project" value="InterPro"/>
</dbReference>
<dbReference type="Gene3D" id="2.60.40.10">
    <property type="entry name" value="Immunoglobulins"/>
    <property type="match status" value="2"/>
</dbReference>
<feature type="compositionally biased region" description="Low complexity" evidence="3">
    <location>
        <begin position="84"/>
        <end position="94"/>
    </location>
</feature>
<dbReference type="PANTHER" id="PTHR22595:SF79">
    <property type="entry name" value="CHITINASE 12"/>
    <property type="match status" value="1"/>
</dbReference>
<keyword evidence="4" id="KW-0732">Signal</keyword>
<feature type="domain" description="Chitin-binding type-3" evidence="5">
    <location>
        <begin position="124"/>
        <end position="171"/>
    </location>
</feature>
<feature type="compositionally biased region" description="Gly residues" evidence="3">
    <location>
        <begin position="111"/>
        <end position="120"/>
    </location>
</feature>
<reference evidence="6" key="1">
    <citation type="journal article" date="2022" name="Arch. Microbiol.">
        <title>Microbulbifer okhotskensis sp. nov., isolated from a deep bottom sediment of the Okhotsk Sea.</title>
        <authorList>
            <person name="Romanenko L."/>
            <person name="Kurilenko V."/>
            <person name="Otstavnykh N."/>
            <person name="Velansky P."/>
            <person name="Isaeva M."/>
            <person name="Mikhailov V."/>
        </authorList>
    </citation>
    <scope>NUCLEOTIDE SEQUENCE</scope>
    <source>
        <strain evidence="6">OS29</strain>
    </source>
</reference>
<dbReference type="GO" id="GO:0005576">
    <property type="term" value="C:extracellular region"/>
    <property type="evidence" value="ECO:0007669"/>
    <property type="project" value="InterPro"/>
</dbReference>
<dbReference type="EMBL" id="JALBWM010000049">
    <property type="protein sequence ID" value="MCO1335104.1"/>
    <property type="molecule type" value="Genomic_DNA"/>
</dbReference>
<dbReference type="Gene3D" id="1.10.530.10">
    <property type="match status" value="1"/>
</dbReference>
<dbReference type="SMART" id="SM00495">
    <property type="entry name" value="ChtBD3"/>
    <property type="match status" value="2"/>
</dbReference>
<dbReference type="GO" id="GO:0030246">
    <property type="term" value="F:carbohydrate binding"/>
    <property type="evidence" value="ECO:0007669"/>
    <property type="project" value="InterPro"/>
</dbReference>
<organism evidence="6 7">
    <name type="scientific">Microbulbifer okhotskensis</name>
    <dbReference type="NCBI Taxonomy" id="2926617"/>
    <lineage>
        <taxon>Bacteria</taxon>
        <taxon>Pseudomonadati</taxon>
        <taxon>Pseudomonadota</taxon>
        <taxon>Gammaproteobacteria</taxon>
        <taxon>Cellvibrionales</taxon>
        <taxon>Microbulbiferaceae</taxon>
        <taxon>Microbulbifer</taxon>
    </lineage>
</organism>
<evidence type="ECO:0000313" key="7">
    <source>
        <dbReference type="Proteomes" id="UP001139028"/>
    </source>
</evidence>
<feature type="region of interest" description="Disordered" evidence="3">
    <location>
        <begin position="82"/>
        <end position="125"/>
    </location>
</feature>
<evidence type="ECO:0000256" key="2">
    <source>
        <dbReference type="ARBA" id="ARBA00023157"/>
    </source>
</evidence>
<dbReference type="GO" id="GO:0006952">
    <property type="term" value="P:defense response"/>
    <property type="evidence" value="ECO:0007669"/>
    <property type="project" value="UniProtKB-KW"/>
</dbReference>
<evidence type="ECO:0000259" key="5">
    <source>
        <dbReference type="SMART" id="SM00495"/>
    </source>
</evidence>
<keyword evidence="2" id="KW-1015">Disulfide bond</keyword>
<feature type="domain" description="Chitin-binding type-3" evidence="5">
    <location>
        <begin position="27"/>
        <end position="74"/>
    </location>
</feature>
<keyword evidence="7" id="KW-1185">Reference proteome</keyword>
<evidence type="ECO:0000313" key="6">
    <source>
        <dbReference type="EMBL" id="MCO1335104.1"/>
    </source>
</evidence>
<dbReference type="InterPro" id="IPR000726">
    <property type="entry name" value="Glyco_hydro_19_cat"/>
</dbReference>
<dbReference type="Pfam" id="PF22352">
    <property type="entry name" value="K319L-like_PKD"/>
    <property type="match status" value="2"/>
</dbReference>
<gene>
    <name evidence="6" type="ORF">MO867_12255</name>
</gene>
<dbReference type="CDD" id="cd00325">
    <property type="entry name" value="chitinase_GH19"/>
    <property type="match status" value="1"/>
</dbReference>
<comment type="caution">
    <text evidence="6">The sequence shown here is derived from an EMBL/GenBank/DDBJ whole genome shotgun (WGS) entry which is preliminary data.</text>
</comment>
<evidence type="ECO:0000256" key="3">
    <source>
        <dbReference type="SAM" id="MobiDB-lite"/>
    </source>
</evidence>
<sequence length="775" mass="82897">MNHIFIRTAIASALMIGTQGAGATQPADDYVAGQSYGGGSQVCSGGDLFTAQWWATSSQKPADALTANNRWDSPWILEEAGACDGSASDDSGSGNDDDTDTDTDSDTDSDGGNGNTGSGGSSDSDTYIVGQAYRQGSEVCYGGDLFVTQWWANGDDHPTDALSVENTWDSPWILQDVDGCSSDDTDNSDNGDDTTPISVNVSTSQAQVTGGGTVVLDADASGGDSNLSYSWAQLSPNSPDADITTATSASTTVTLPSTTYDISYVFSLIVSDGESREEAQVTVKSLAVDNTGEDDDNNGSESAITANISASTNNVGCSGTVNLDASQSTGGTDMSYIWSQTSGPVVKMTSYTGNSSFVTLAEVYSDVTYTFQLTASDSTEASDVGEVSISQNGCAAADGHVMGVSELNATEESITGSDSLLEEVKATVETRNNAIVEAVLAGRGANPENVLRVESILSEEDWDYLFSLRAEEYTYTNFLRAVAKFPAFCGDYTDGRDAEEICRKSLAVMFAHYGQETGAHATGWDVPEWRQGLYWLREIGWTEESSGGYGACDAGNSWAAEAWPCAINDDGGYKSYFGRGAKQLSWNYNYGPFSQAMYSDIYTLLEAPELVADTWLNLASSIFFFVYPQPPKPSILHVIDGTWEPNSVDLANNLTPGFGVTTNIINGAIECSKGTEDYRSEYRIEYYQRTADYFDVEIPADEELGCADMGQFQTGGAASLDIYWDKDWGWSADTPDNGSYACQLVNYQTAYSALNEGDYAKCVEGNFDMTTDYQD</sequence>
<dbReference type="AlphaFoldDB" id="A0A9X2EMQ4"/>
<dbReference type="Gene3D" id="2.10.10.20">
    <property type="entry name" value="Carbohydrate-binding module superfamily 5/12"/>
    <property type="match status" value="1"/>
</dbReference>
<evidence type="ECO:0000256" key="1">
    <source>
        <dbReference type="ARBA" id="ARBA00022821"/>
    </source>
</evidence>
<dbReference type="InterPro" id="IPR023346">
    <property type="entry name" value="Lysozyme-like_dom_sf"/>
</dbReference>
<dbReference type="Gene3D" id="3.30.20.10">
    <property type="entry name" value="Endochitinase, domain 2"/>
    <property type="match status" value="1"/>
</dbReference>
<dbReference type="GO" id="GO:0004568">
    <property type="term" value="F:chitinase activity"/>
    <property type="evidence" value="ECO:0007669"/>
    <property type="project" value="InterPro"/>
</dbReference>
<evidence type="ECO:0000256" key="4">
    <source>
        <dbReference type="SAM" id="SignalP"/>
    </source>
</evidence>
<dbReference type="SUPFAM" id="SSF53955">
    <property type="entry name" value="Lysozyme-like"/>
    <property type="match status" value="1"/>
</dbReference>
<dbReference type="InterPro" id="IPR003610">
    <property type="entry name" value="CBM5/12"/>
</dbReference>
<dbReference type="Pfam" id="PF00182">
    <property type="entry name" value="Glyco_hydro_19"/>
    <property type="match status" value="1"/>
</dbReference>
<dbReference type="PANTHER" id="PTHR22595">
    <property type="entry name" value="CHITINASE-RELATED"/>
    <property type="match status" value="1"/>
</dbReference>
<dbReference type="RefSeq" id="WP_252467708.1">
    <property type="nucleotide sequence ID" value="NZ_JALBWM010000049.1"/>
</dbReference>
<feature type="chain" id="PRO_5040860989" evidence="4">
    <location>
        <begin position="24"/>
        <end position="775"/>
    </location>
</feature>
<keyword evidence="1" id="KW-0611">Plant defense</keyword>
<proteinExistence type="predicted"/>
<feature type="signal peptide" evidence="4">
    <location>
        <begin position="1"/>
        <end position="23"/>
    </location>
</feature>
<name>A0A9X2EMQ4_9GAMM</name>